<accession>A0A1H8BFA2</accession>
<organism evidence="5 6">
    <name type="scientific">Chitinophaga rupis</name>
    <dbReference type="NCBI Taxonomy" id="573321"/>
    <lineage>
        <taxon>Bacteria</taxon>
        <taxon>Pseudomonadati</taxon>
        <taxon>Bacteroidota</taxon>
        <taxon>Chitinophagia</taxon>
        <taxon>Chitinophagales</taxon>
        <taxon>Chitinophagaceae</taxon>
        <taxon>Chitinophaga</taxon>
    </lineage>
</organism>
<feature type="domain" description="Leucine-binding protein" evidence="4">
    <location>
        <begin position="112"/>
        <end position="383"/>
    </location>
</feature>
<evidence type="ECO:0000313" key="5">
    <source>
        <dbReference type="EMBL" id="SEM80678.1"/>
    </source>
</evidence>
<dbReference type="InterPro" id="IPR028081">
    <property type="entry name" value="Leu-bd"/>
</dbReference>
<evidence type="ECO:0000259" key="4">
    <source>
        <dbReference type="Pfam" id="PF13458"/>
    </source>
</evidence>
<evidence type="ECO:0000256" key="2">
    <source>
        <dbReference type="ARBA" id="ARBA00022729"/>
    </source>
</evidence>
<name>A0A1H8BFA2_9BACT</name>
<dbReference type="EMBL" id="FOBB01000006">
    <property type="protein sequence ID" value="SEM80678.1"/>
    <property type="molecule type" value="Genomic_DNA"/>
</dbReference>
<dbReference type="OrthoDB" id="2149800at2"/>
<protein>
    <submittedName>
        <fullName evidence="5">Substrate-binding protein</fullName>
    </submittedName>
</protein>
<dbReference type="AlphaFoldDB" id="A0A1H8BFA2"/>
<dbReference type="CDD" id="cd06268">
    <property type="entry name" value="PBP1_ABC_transporter_LIVBP-like"/>
    <property type="match status" value="1"/>
</dbReference>
<keyword evidence="6" id="KW-1185">Reference proteome</keyword>
<dbReference type="Pfam" id="PF13458">
    <property type="entry name" value="Peripla_BP_6"/>
    <property type="match status" value="1"/>
</dbReference>
<comment type="similarity">
    <text evidence="1">Belongs to the leucine-binding protein family.</text>
</comment>
<dbReference type="InterPro" id="IPR028082">
    <property type="entry name" value="Peripla_BP_I"/>
</dbReference>
<dbReference type="InterPro" id="IPR051010">
    <property type="entry name" value="BCAA_transport"/>
</dbReference>
<reference evidence="5 6" key="1">
    <citation type="submission" date="2016-10" db="EMBL/GenBank/DDBJ databases">
        <authorList>
            <person name="de Groot N.N."/>
        </authorList>
    </citation>
    <scope>NUCLEOTIDE SEQUENCE [LARGE SCALE GENOMIC DNA]</scope>
    <source>
        <strain evidence="5 6">DSM 21039</strain>
    </source>
</reference>
<dbReference type="Gene3D" id="3.40.50.2300">
    <property type="match status" value="2"/>
</dbReference>
<evidence type="ECO:0000313" key="6">
    <source>
        <dbReference type="Proteomes" id="UP000198984"/>
    </source>
</evidence>
<dbReference type="RefSeq" id="WP_089917611.1">
    <property type="nucleotide sequence ID" value="NZ_FOBB01000006.1"/>
</dbReference>
<keyword evidence="2 3" id="KW-0732">Signal</keyword>
<evidence type="ECO:0000256" key="3">
    <source>
        <dbReference type="SAM" id="SignalP"/>
    </source>
</evidence>
<evidence type="ECO:0000256" key="1">
    <source>
        <dbReference type="ARBA" id="ARBA00010062"/>
    </source>
</evidence>
<dbReference type="Proteomes" id="UP000198984">
    <property type="component" value="Unassembled WGS sequence"/>
</dbReference>
<feature type="signal peptide" evidence="3">
    <location>
        <begin position="1"/>
        <end position="17"/>
    </location>
</feature>
<dbReference type="PANTHER" id="PTHR30483">
    <property type="entry name" value="LEUCINE-SPECIFIC-BINDING PROTEIN"/>
    <property type="match status" value="1"/>
</dbReference>
<dbReference type="SUPFAM" id="SSF53822">
    <property type="entry name" value="Periplasmic binding protein-like I"/>
    <property type="match status" value="1"/>
</dbReference>
<sequence length="443" mass="49863">MSLSTITRQLLAGTALAVLLSACSLFKKSTTTSPDIPMTVNKPTTPEEKKKEEEKIIKEGKAPFNVPAFAREVKRASYNIALFAPLYLDSAFSATTDPSGRTMPRYVLPGLDFYEGAQLALDTLRLQGFNLNVIVYDSKSRSNSVPALIRNRTLDAVDLIIGSVSNPELKELSDFARNKEVNLVSATYPNDGGVNGNPFLLITSSTLKTHCEALQNYVQEAFATKNIVLLRRNNAAETRIANDIKAAYDKLQSDKKSRIREVVWNEGTTDAELSQNLLVDRPNLCIITALDEAGAKAIMQKLSVQAPNYPIHIFGMPTWDVMKIKEPELKGLQVYYSTPYYNDKTDAYSRYIADYFKRVYKARPSDMAYKGFELTYYFIKLLSDKGVYFNSGVNDPSKKVFTNFNYQPVYLKEGEEKPDYFENKNIYIIQKNDSSDIKMNVSL</sequence>
<dbReference type="STRING" id="573321.SAMN04488505_106202"/>
<dbReference type="PANTHER" id="PTHR30483:SF6">
    <property type="entry name" value="PERIPLASMIC BINDING PROTEIN OF ABC TRANSPORTER FOR NATURAL AMINO ACIDS"/>
    <property type="match status" value="1"/>
</dbReference>
<feature type="chain" id="PRO_5011559582" evidence="3">
    <location>
        <begin position="18"/>
        <end position="443"/>
    </location>
</feature>
<proteinExistence type="inferred from homology"/>
<gene>
    <name evidence="5" type="ORF">SAMN04488505_106202</name>
</gene>